<accession>A0A562IPG0</accession>
<comment type="caution">
    <text evidence="1">The sequence shown here is derived from an EMBL/GenBank/DDBJ whole genome shotgun (WGS) entry which is preliminary data.</text>
</comment>
<dbReference type="AlphaFoldDB" id="A0A562IPG0"/>
<reference evidence="1 2" key="1">
    <citation type="submission" date="2019-07" db="EMBL/GenBank/DDBJ databases">
        <title>R&amp;d 2014.</title>
        <authorList>
            <person name="Klenk H.-P."/>
        </authorList>
    </citation>
    <scope>NUCLEOTIDE SEQUENCE [LARGE SCALE GENOMIC DNA]</scope>
    <source>
        <strain evidence="1 2">DSM 45764</strain>
    </source>
</reference>
<dbReference type="EMBL" id="VLKF01000001">
    <property type="protein sequence ID" value="TWH72808.1"/>
    <property type="molecule type" value="Genomic_DNA"/>
</dbReference>
<organism evidence="1 2">
    <name type="scientific">Modestobacter roseus</name>
    <dbReference type="NCBI Taxonomy" id="1181884"/>
    <lineage>
        <taxon>Bacteria</taxon>
        <taxon>Bacillati</taxon>
        <taxon>Actinomycetota</taxon>
        <taxon>Actinomycetes</taxon>
        <taxon>Geodermatophilales</taxon>
        <taxon>Geodermatophilaceae</taxon>
        <taxon>Modestobacter</taxon>
    </lineage>
</organism>
<sequence length="90" mass="9923">MFGEDADELGRELMTMRFDPGSGSRVVATGTFRPDSPLLRAIRRAEFVELLKDTRSLADGARELRSRDERRVDAFVAVALAVGEAAAARR</sequence>
<keyword evidence="2" id="KW-1185">Reference proteome</keyword>
<dbReference type="Proteomes" id="UP000321490">
    <property type="component" value="Unassembled WGS sequence"/>
</dbReference>
<evidence type="ECO:0000313" key="1">
    <source>
        <dbReference type="EMBL" id="TWH72808.1"/>
    </source>
</evidence>
<evidence type="ECO:0000313" key="2">
    <source>
        <dbReference type="Proteomes" id="UP000321490"/>
    </source>
</evidence>
<proteinExistence type="predicted"/>
<name>A0A562IPG0_9ACTN</name>
<protein>
    <submittedName>
        <fullName evidence="1">Uncharacterized protein</fullName>
    </submittedName>
</protein>
<gene>
    <name evidence="1" type="ORF">JD78_01330</name>
</gene>